<sequence length="114" mass="12757">MDIPQHIPRVRKSKRRSNEVKQRVHGTATTTGCPWCLPQPMVGVVGPCCLARTAVHLLLLPICVFLSWPFVFLRGFPVCAVNLPLKKGCIWLQKGSNSTPFYHSSSIIFRVSLD</sequence>
<protein>
    <submittedName>
        <fullName evidence="1">Uncharacterized protein</fullName>
    </submittedName>
</protein>
<reference evidence="1" key="1">
    <citation type="journal article" date="2013" name="J. Plant Res.">
        <title>Effect of fungi and light on seed germination of three Opuntia species from semiarid lands of central Mexico.</title>
        <authorList>
            <person name="Delgado-Sanchez P."/>
            <person name="Jimenez-Bremont J.F."/>
            <person name="Guerrero-Gonzalez Mde L."/>
            <person name="Flores J."/>
        </authorList>
    </citation>
    <scope>NUCLEOTIDE SEQUENCE</scope>
    <source>
        <tissue evidence="1">Cladode</tissue>
    </source>
</reference>
<evidence type="ECO:0000313" key="1">
    <source>
        <dbReference type="EMBL" id="MBA4652563.1"/>
    </source>
</evidence>
<organism evidence="1">
    <name type="scientific">Opuntia streptacantha</name>
    <name type="common">Prickly pear cactus</name>
    <name type="synonym">Opuntia cardona</name>
    <dbReference type="NCBI Taxonomy" id="393608"/>
    <lineage>
        <taxon>Eukaryota</taxon>
        <taxon>Viridiplantae</taxon>
        <taxon>Streptophyta</taxon>
        <taxon>Embryophyta</taxon>
        <taxon>Tracheophyta</taxon>
        <taxon>Spermatophyta</taxon>
        <taxon>Magnoliopsida</taxon>
        <taxon>eudicotyledons</taxon>
        <taxon>Gunneridae</taxon>
        <taxon>Pentapetalae</taxon>
        <taxon>Caryophyllales</taxon>
        <taxon>Cactineae</taxon>
        <taxon>Cactaceae</taxon>
        <taxon>Opuntioideae</taxon>
        <taxon>Opuntia</taxon>
    </lineage>
</organism>
<dbReference type="EMBL" id="GISG01175065">
    <property type="protein sequence ID" value="MBA4652563.1"/>
    <property type="molecule type" value="Transcribed_RNA"/>
</dbReference>
<dbReference type="AlphaFoldDB" id="A0A7C9DZM3"/>
<proteinExistence type="predicted"/>
<name>A0A7C9DZM3_OPUST</name>
<accession>A0A7C9DZM3</accession>
<reference evidence="1" key="2">
    <citation type="submission" date="2020-07" db="EMBL/GenBank/DDBJ databases">
        <authorList>
            <person name="Vera ALvarez R."/>
            <person name="Arias-Moreno D.M."/>
            <person name="Jimenez-Jacinto V."/>
            <person name="Jimenez-Bremont J.F."/>
            <person name="Swaminathan K."/>
            <person name="Moose S.P."/>
            <person name="Guerrero-Gonzalez M.L."/>
            <person name="Marino-Ramirez L."/>
            <person name="Landsman D."/>
            <person name="Rodriguez-Kessler M."/>
            <person name="Delgado-Sanchez P."/>
        </authorList>
    </citation>
    <scope>NUCLEOTIDE SEQUENCE</scope>
    <source>
        <tissue evidence="1">Cladode</tissue>
    </source>
</reference>